<evidence type="ECO:0000313" key="3">
    <source>
        <dbReference type="Proteomes" id="UP000247498"/>
    </source>
</evidence>
<comment type="caution">
    <text evidence="2">The sequence shown here is derived from an EMBL/GenBank/DDBJ whole genome shotgun (WGS) entry which is preliminary data.</text>
</comment>
<dbReference type="EMBL" id="BDRX01000082">
    <property type="protein sequence ID" value="GBF96567.1"/>
    <property type="molecule type" value="Genomic_DNA"/>
</dbReference>
<gene>
    <name evidence="2" type="ORF">Rsub_09150</name>
</gene>
<sequence length="451" mass="46060">MQEREWRSALRQAGARSKLAASFSSSPPSQAPAATEPHPARKPAPLLGQMTVLGSTRCPATLRPPTPSVKIVRESTPAAADVPTPAEPTAPVIAAPPAAVPTLPAAPPSTIAAAPAAAIAVPAPAAAPEPRPAAPARRTVVQMLKAQVAQRIDAREAAAAQRQARARCALVAASRPRPRELTAQLTPPRHPHNAPIYVPVGDAYLITKPATTATATAMISAAACPVPVRPAALSSPASAAVNDDDTLGWDNPEPPPPPPSRAPQPAPRPALLLPESPKPPTRRSSSEGADASPLDDGSPGGGAAASSAPPSTASAPDDATSDEARSDGADANADATGIFTDMMPPSVFAGHASRGELMAHVTTIEPLRVEPLLQVVPLQVGPLFPEALGFVASHPIAPDDTDAFAVAEPSAEAPRRRCRRNPFSAIGRAARCLWRTKIAACFGGTQVSPSG</sequence>
<feature type="region of interest" description="Disordered" evidence="1">
    <location>
        <begin position="235"/>
        <end position="338"/>
    </location>
</feature>
<dbReference type="Proteomes" id="UP000247498">
    <property type="component" value="Unassembled WGS sequence"/>
</dbReference>
<dbReference type="InParanoid" id="A0A2V0PH84"/>
<proteinExistence type="predicted"/>
<keyword evidence="3" id="KW-1185">Reference proteome</keyword>
<evidence type="ECO:0000313" key="2">
    <source>
        <dbReference type="EMBL" id="GBF96567.1"/>
    </source>
</evidence>
<dbReference type="AlphaFoldDB" id="A0A2V0PH84"/>
<feature type="compositionally biased region" description="Low complexity" evidence="1">
    <location>
        <begin position="304"/>
        <end position="318"/>
    </location>
</feature>
<organism evidence="2 3">
    <name type="scientific">Raphidocelis subcapitata</name>
    <dbReference type="NCBI Taxonomy" id="307507"/>
    <lineage>
        <taxon>Eukaryota</taxon>
        <taxon>Viridiplantae</taxon>
        <taxon>Chlorophyta</taxon>
        <taxon>core chlorophytes</taxon>
        <taxon>Chlorophyceae</taxon>
        <taxon>CS clade</taxon>
        <taxon>Sphaeropleales</taxon>
        <taxon>Selenastraceae</taxon>
        <taxon>Raphidocelis</taxon>
    </lineage>
</organism>
<reference evidence="2 3" key="1">
    <citation type="journal article" date="2018" name="Sci. Rep.">
        <title>Raphidocelis subcapitata (=Pseudokirchneriella subcapitata) provides an insight into genome evolution and environmental adaptations in the Sphaeropleales.</title>
        <authorList>
            <person name="Suzuki S."/>
            <person name="Yamaguchi H."/>
            <person name="Nakajima N."/>
            <person name="Kawachi M."/>
        </authorList>
    </citation>
    <scope>NUCLEOTIDE SEQUENCE [LARGE SCALE GENOMIC DNA]</scope>
    <source>
        <strain evidence="2 3">NIES-35</strain>
    </source>
</reference>
<feature type="compositionally biased region" description="Low complexity" evidence="1">
    <location>
        <begin position="15"/>
        <end position="34"/>
    </location>
</feature>
<name>A0A2V0PH84_9CHLO</name>
<feature type="region of interest" description="Disordered" evidence="1">
    <location>
        <begin position="1"/>
        <end position="46"/>
    </location>
</feature>
<evidence type="ECO:0000256" key="1">
    <source>
        <dbReference type="SAM" id="MobiDB-lite"/>
    </source>
</evidence>
<accession>A0A2V0PH84</accession>
<feature type="compositionally biased region" description="Pro residues" evidence="1">
    <location>
        <begin position="252"/>
        <end position="268"/>
    </location>
</feature>
<protein>
    <submittedName>
        <fullName evidence="2">Uncharacterized protein</fullName>
    </submittedName>
</protein>